<dbReference type="GO" id="GO:0005840">
    <property type="term" value="C:ribosome"/>
    <property type="evidence" value="ECO:0007669"/>
    <property type="project" value="UniProtKB-KW"/>
</dbReference>
<keyword evidence="2" id="KW-1185">Reference proteome</keyword>
<dbReference type="EMBL" id="RBNI01011403">
    <property type="protein sequence ID" value="RUP43239.1"/>
    <property type="molecule type" value="Genomic_DNA"/>
</dbReference>
<dbReference type="Pfam" id="PF01199">
    <property type="entry name" value="Ribosomal_L34e"/>
    <property type="match status" value="1"/>
</dbReference>
<evidence type="ECO:0000313" key="1">
    <source>
        <dbReference type="EMBL" id="RUP43239.1"/>
    </source>
</evidence>
<dbReference type="Gene3D" id="6.20.340.10">
    <property type="match status" value="1"/>
</dbReference>
<dbReference type="GO" id="GO:0003735">
    <property type="term" value="F:structural constituent of ribosome"/>
    <property type="evidence" value="ECO:0007669"/>
    <property type="project" value="InterPro"/>
</dbReference>
<dbReference type="OrthoDB" id="277449at2759"/>
<dbReference type="PANTHER" id="PTHR10759">
    <property type="entry name" value="60S RIBOSOMAL PROTEIN L34"/>
    <property type="match status" value="1"/>
</dbReference>
<organism evidence="1 2">
    <name type="scientific">Jimgerdemannia flammicorona</name>
    <dbReference type="NCBI Taxonomy" id="994334"/>
    <lineage>
        <taxon>Eukaryota</taxon>
        <taxon>Fungi</taxon>
        <taxon>Fungi incertae sedis</taxon>
        <taxon>Mucoromycota</taxon>
        <taxon>Mucoromycotina</taxon>
        <taxon>Endogonomycetes</taxon>
        <taxon>Endogonales</taxon>
        <taxon>Endogonaceae</taxon>
        <taxon>Jimgerdemannia</taxon>
    </lineage>
</organism>
<gene>
    <name evidence="1" type="ORF">BC936DRAFT_137438</name>
</gene>
<name>A0A433CXC0_9FUNG</name>
<dbReference type="InterPro" id="IPR038562">
    <property type="entry name" value="Ribosomal_eL34_C_sf"/>
</dbReference>
<comment type="caution">
    <text evidence="1">The sequence shown here is derived from an EMBL/GenBank/DDBJ whole genome shotgun (WGS) entry which is preliminary data.</text>
</comment>
<accession>A0A433CXC0</accession>
<protein>
    <submittedName>
        <fullName evidence="1">Uncharacterized protein</fullName>
    </submittedName>
</protein>
<evidence type="ECO:0000313" key="2">
    <source>
        <dbReference type="Proteomes" id="UP000268093"/>
    </source>
</evidence>
<proteinExistence type="predicted"/>
<dbReference type="GO" id="GO:0006412">
    <property type="term" value="P:translation"/>
    <property type="evidence" value="ECO:0007669"/>
    <property type="project" value="InterPro"/>
</dbReference>
<dbReference type="InterPro" id="IPR008195">
    <property type="entry name" value="Ribosomal_eL34"/>
</dbReference>
<dbReference type="Proteomes" id="UP000268093">
    <property type="component" value="Unassembled WGS sequence"/>
</dbReference>
<reference evidence="1 2" key="1">
    <citation type="journal article" date="2018" name="New Phytol.">
        <title>Phylogenomics of Endogonaceae and evolution of mycorrhizas within Mucoromycota.</title>
        <authorList>
            <person name="Chang Y."/>
            <person name="Desiro A."/>
            <person name="Na H."/>
            <person name="Sandor L."/>
            <person name="Lipzen A."/>
            <person name="Clum A."/>
            <person name="Barry K."/>
            <person name="Grigoriev I.V."/>
            <person name="Martin F.M."/>
            <person name="Stajich J.E."/>
            <person name="Smith M.E."/>
            <person name="Bonito G."/>
            <person name="Spatafora J.W."/>
        </authorList>
    </citation>
    <scope>NUCLEOTIDE SEQUENCE [LARGE SCALE GENOMIC DNA]</scope>
    <source>
        <strain evidence="1 2">GMNB39</strain>
    </source>
</reference>
<dbReference type="GO" id="GO:1990904">
    <property type="term" value="C:ribonucleoprotein complex"/>
    <property type="evidence" value="ECO:0007669"/>
    <property type="project" value="UniProtKB-KW"/>
</dbReference>
<sequence>MVDLGSREHGIWRMRHEDFTGGRAGWQRQTCGFRVSGGRDDADCVGALETVGVVLYQLPRWQVGVGTWEPLEYLSCWIGAEGVASWPKPMVRSGHPRRVFALCDRYIDRSFSINQIPALRPRQYANISKRQKTVNRAYGGSRCAHCVRNRIVRAFLIEEQKIVKRVIKAQSKAPAPTAKK</sequence>